<sequence>MVNSEAERFIAALSMLKLGSSGDDTERSAKFWNPALVAMKFSVETLWLNAVWECKSKPNYEMRDLDPILEQQASNKFELTGPLIDSYLRELGKSIFSKLGRSRNTGLMPPVKLFLPYNIFRHLCNIAVGYGGSLKNTKTQMLVTVDRFEMASKMFSPVRFGGNNFLKKRHFTKVKENGRTLLRYSGRAAIVVGKSTPLIFDYNVKQEKLTLTFYVQRYDREDFSLDLRLQAVINQGD</sequence>
<organism evidence="1 2">
    <name type="scientific">Paramuricea clavata</name>
    <name type="common">Red gorgonian</name>
    <name type="synonym">Violescent sea-whip</name>
    <dbReference type="NCBI Taxonomy" id="317549"/>
    <lineage>
        <taxon>Eukaryota</taxon>
        <taxon>Metazoa</taxon>
        <taxon>Cnidaria</taxon>
        <taxon>Anthozoa</taxon>
        <taxon>Octocorallia</taxon>
        <taxon>Malacalcyonacea</taxon>
        <taxon>Plexauridae</taxon>
        <taxon>Paramuricea</taxon>
    </lineage>
</organism>
<accession>A0A6S7HTZ4</accession>
<protein>
    <submittedName>
        <fullName evidence="1">Uncharacterized protein</fullName>
    </submittedName>
</protein>
<dbReference type="AlphaFoldDB" id="A0A6S7HTZ4"/>
<proteinExistence type="predicted"/>
<evidence type="ECO:0000313" key="1">
    <source>
        <dbReference type="EMBL" id="CAB4007483.1"/>
    </source>
</evidence>
<dbReference type="Proteomes" id="UP001152795">
    <property type="component" value="Unassembled WGS sequence"/>
</dbReference>
<name>A0A6S7HTZ4_PARCT</name>
<dbReference type="OrthoDB" id="5978439at2759"/>
<comment type="caution">
    <text evidence="1">The sequence shown here is derived from an EMBL/GenBank/DDBJ whole genome shotgun (WGS) entry which is preliminary data.</text>
</comment>
<evidence type="ECO:0000313" key="2">
    <source>
        <dbReference type="Proteomes" id="UP001152795"/>
    </source>
</evidence>
<dbReference type="EMBL" id="CACRXK020005810">
    <property type="protein sequence ID" value="CAB4007483.1"/>
    <property type="molecule type" value="Genomic_DNA"/>
</dbReference>
<keyword evidence="2" id="KW-1185">Reference proteome</keyword>
<gene>
    <name evidence="1" type="ORF">PACLA_8A083468</name>
</gene>
<reference evidence="1" key="1">
    <citation type="submission" date="2020-04" db="EMBL/GenBank/DDBJ databases">
        <authorList>
            <person name="Alioto T."/>
            <person name="Alioto T."/>
            <person name="Gomez Garrido J."/>
        </authorList>
    </citation>
    <scope>NUCLEOTIDE SEQUENCE</scope>
    <source>
        <strain evidence="1">A484AB</strain>
    </source>
</reference>